<feature type="coiled-coil region" evidence="2">
    <location>
        <begin position="872"/>
        <end position="899"/>
    </location>
</feature>
<feature type="compositionally biased region" description="Basic and acidic residues" evidence="3">
    <location>
        <begin position="271"/>
        <end position="281"/>
    </location>
</feature>
<evidence type="ECO:0000256" key="2">
    <source>
        <dbReference type="SAM" id="Coils"/>
    </source>
</evidence>
<sequence length="965" mass="104549">MFSWKKDPSQIRRPSPSASNVDYADLISQGLRLANEDLPEGGEGDYLGDDDIEDDGDLDMDDPDLLAELHGLMGEVPVPKPKPSAAAATAKTHPPTSAKGAGGSASSGGKKSTAETLMAPSNPILADLGLDEADFEDDEDSEVELTEEDMKNPQFLAQLQNLGGAWEEDAGGSVDKEDTLVPQKKAVQSSTEQHHQDSQSVPHTSPQEQHPKIEKDHTPPKLERMDSDNLSIHKPGSTSSSLIAIPPRDRPYEYEDDDMASVSDLPIEKPPATKEPPKQDRQQLLSLLRTRETQYKQSALDSKRSNDLASAAERVKTLKKIREWIKLVDAGGFLDPDLYTIPDEPPAIAASSSSTPSSPVQAGLASPTTSPPPSSSQGADVPTIGKPRQLEASVSSSSPPKAFEPPMVTPVSATTTKVSMELAEATGDDVRHEHTSRRTVQGGIEFRRLAKDDDFQIVSNNDDDTYDMLQSQLESQIEMCKTVKRYYYKNAENTAAIKFHKLQGVFEADLVSLKSYRQHGKKAPAFHFQDVRFEVEVGYNPDIALNEAKLIVKRCWDLSLKDVAPNAIVSYVDWNFGWPTENMSGAGSGKGYTNTIKQTNCPEYQFAQTIGIERTRGFQNFLQRRKATFEVWYYRGMFRKSLSLGRAQVSLQPLLNHSEIHEVLPLMDPQNPRRPAGGKIEIEIKLQRPLLKPEIAIKEEKWLVIDAFNSNGLGLPILGRGGSALASSSSAASSQARMASPGLGSAAASAAAAAVVAPKTRGTPAPTLTSTPIPTPPAPASASSPASVASPKPAQTPQQPAAPKSGAGSSAPSAAAGRKADTVTEDVDDDEAVDEELAKAKAEFESVDLLVSNNVLESEIELAKQGIKTATAAGKTEQVDEYQDRLMQLEVKMQLLVVQVQSGLLTMDQYCARVKARMEKDKALALFFKKRQMILEAKKALGRLKIMQAEMKEVEDALAAEGGDE</sequence>
<feature type="compositionally biased region" description="Low complexity" evidence="3">
    <location>
        <begin position="83"/>
        <end position="99"/>
    </location>
</feature>
<evidence type="ECO:0000256" key="3">
    <source>
        <dbReference type="SAM" id="MobiDB-lite"/>
    </source>
</evidence>
<dbReference type="PROSITE" id="PS50004">
    <property type="entry name" value="C2"/>
    <property type="match status" value="1"/>
</dbReference>
<feature type="region of interest" description="Disordered" evidence="3">
    <location>
        <begin position="1"/>
        <end position="281"/>
    </location>
</feature>
<dbReference type="GO" id="GO:0001227">
    <property type="term" value="F:DNA-binding transcription repressor activity, RNA polymerase II-specific"/>
    <property type="evidence" value="ECO:0007669"/>
    <property type="project" value="InterPro"/>
</dbReference>
<comment type="caution">
    <text evidence="5">The sequence shown here is derived from an EMBL/GenBank/DDBJ whole genome shotgun (WGS) entry which is preliminary data.</text>
</comment>
<accession>A0A9P6PZD4</accession>
<feature type="region of interest" description="Disordered" evidence="3">
    <location>
        <begin position="761"/>
        <end position="830"/>
    </location>
</feature>
<proteinExistence type="inferred from homology"/>
<dbReference type="SMART" id="SM00685">
    <property type="entry name" value="DM14"/>
    <property type="match status" value="1"/>
</dbReference>
<reference evidence="5" key="1">
    <citation type="journal article" date="2020" name="Fungal Divers.">
        <title>Resolving the Mortierellaceae phylogeny through synthesis of multi-gene phylogenetics and phylogenomics.</title>
        <authorList>
            <person name="Vandepol N."/>
            <person name="Liber J."/>
            <person name="Desiro A."/>
            <person name="Na H."/>
            <person name="Kennedy M."/>
            <person name="Barry K."/>
            <person name="Grigoriev I.V."/>
            <person name="Miller A.N."/>
            <person name="O'Donnell K."/>
            <person name="Stajich J.E."/>
            <person name="Bonito G."/>
        </authorList>
    </citation>
    <scope>NUCLEOTIDE SEQUENCE</scope>
    <source>
        <strain evidence="5">BC1065</strain>
    </source>
</reference>
<dbReference type="SUPFAM" id="SSF49562">
    <property type="entry name" value="C2 domain (Calcium/lipid-binding domain, CaLB)"/>
    <property type="match status" value="1"/>
</dbReference>
<feature type="compositionally biased region" description="Polar residues" evidence="3">
    <location>
        <begin position="198"/>
        <end position="208"/>
    </location>
</feature>
<keyword evidence="2" id="KW-0175">Coiled coil</keyword>
<evidence type="ECO:0000259" key="4">
    <source>
        <dbReference type="PROSITE" id="PS50004"/>
    </source>
</evidence>
<keyword evidence="6" id="KW-1185">Reference proteome</keyword>
<evidence type="ECO:0000313" key="6">
    <source>
        <dbReference type="Proteomes" id="UP000807716"/>
    </source>
</evidence>
<organism evidence="5 6">
    <name type="scientific">Actinomortierella ambigua</name>
    <dbReference type="NCBI Taxonomy" id="1343610"/>
    <lineage>
        <taxon>Eukaryota</taxon>
        <taxon>Fungi</taxon>
        <taxon>Fungi incertae sedis</taxon>
        <taxon>Mucoromycota</taxon>
        <taxon>Mortierellomycotina</taxon>
        <taxon>Mortierellomycetes</taxon>
        <taxon>Mortierellales</taxon>
        <taxon>Mortierellaceae</taxon>
        <taxon>Actinomortierella</taxon>
    </lineage>
</organism>
<gene>
    <name evidence="5" type="primary">CC2D1B</name>
    <name evidence="5" type="ORF">DFQ27_006429</name>
</gene>
<feature type="compositionally biased region" description="Low complexity" evidence="3">
    <location>
        <begin position="780"/>
        <end position="817"/>
    </location>
</feature>
<dbReference type="PANTHER" id="PTHR13076">
    <property type="entry name" value="COILED-COIL AND C2 DOMAIN-CONTAINING PROTEIN 1-LIKE"/>
    <property type="match status" value="1"/>
</dbReference>
<dbReference type="Proteomes" id="UP000807716">
    <property type="component" value="Unassembled WGS sequence"/>
</dbReference>
<dbReference type="InterPro" id="IPR035892">
    <property type="entry name" value="C2_domain_sf"/>
</dbReference>
<feature type="region of interest" description="Disordered" evidence="3">
    <location>
        <begin position="345"/>
        <end position="411"/>
    </location>
</feature>
<evidence type="ECO:0000313" key="5">
    <source>
        <dbReference type="EMBL" id="KAG0255113.1"/>
    </source>
</evidence>
<feature type="domain" description="C2" evidence="4">
    <location>
        <begin position="529"/>
        <end position="664"/>
    </location>
</feature>
<feature type="compositionally biased region" description="Low complexity" evidence="3">
    <location>
        <begin position="346"/>
        <end position="359"/>
    </location>
</feature>
<feature type="compositionally biased region" description="Basic and acidic residues" evidence="3">
    <location>
        <begin position="1"/>
        <end position="10"/>
    </location>
</feature>
<dbReference type="InterPro" id="IPR006608">
    <property type="entry name" value="CC2D1A/B_DM14"/>
</dbReference>
<dbReference type="OrthoDB" id="19996at2759"/>
<name>A0A9P6PZD4_9FUNG</name>
<dbReference type="InterPro" id="IPR039725">
    <property type="entry name" value="CC2D1A/B"/>
</dbReference>
<dbReference type="PANTHER" id="PTHR13076:SF9">
    <property type="entry name" value="COILED-COIL AND C2 DOMAIN-CONTAINING PROTEIN 1-LIKE"/>
    <property type="match status" value="1"/>
</dbReference>
<feature type="compositionally biased region" description="Acidic residues" evidence="3">
    <location>
        <begin position="129"/>
        <end position="147"/>
    </location>
</feature>
<feature type="compositionally biased region" description="Basic and acidic residues" evidence="3">
    <location>
        <begin position="209"/>
        <end position="227"/>
    </location>
</feature>
<protein>
    <submittedName>
        <fullName evidence="5">Coiled-coil and C2 domain-containing protein 1B</fullName>
    </submittedName>
</protein>
<dbReference type="AlphaFoldDB" id="A0A9P6PZD4"/>
<comment type="similarity">
    <text evidence="1">Belongs to the CC2D1 family.</text>
</comment>
<feature type="compositionally biased region" description="Low complexity" evidence="3">
    <location>
        <begin position="761"/>
        <end position="772"/>
    </location>
</feature>
<evidence type="ECO:0000256" key="1">
    <source>
        <dbReference type="ARBA" id="ARBA00010672"/>
    </source>
</evidence>
<dbReference type="InterPro" id="IPR000008">
    <property type="entry name" value="C2_dom"/>
</dbReference>
<dbReference type="EMBL" id="JAAAJB010000478">
    <property type="protein sequence ID" value="KAG0255113.1"/>
    <property type="molecule type" value="Genomic_DNA"/>
</dbReference>
<dbReference type="Gene3D" id="2.60.40.150">
    <property type="entry name" value="C2 domain"/>
    <property type="match status" value="1"/>
</dbReference>
<feature type="compositionally biased region" description="Acidic residues" evidence="3">
    <location>
        <begin position="37"/>
        <end position="65"/>
    </location>
</feature>